<proteinExistence type="predicted"/>
<name>A0A8X6IG24_NEPPI</name>
<accession>A0A8X6IG24</accession>
<evidence type="ECO:0000313" key="1">
    <source>
        <dbReference type="EMBL" id="GFS44322.1"/>
    </source>
</evidence>
<gene>
    <name evidence="1" type="ORF">NPIL_597691</name>
</gene>
<dbReference type="Proteomes" id="UP000887013">
    <property type="component" value="Unassembled WGS sequence"/>
</dbReference>
<keyword evidence="2" id="KW-1185">Reference proteome</keyword>
<protein>
    <submittedName>
        <fullName evidence="1">Uncharacterized protein</fullName>
    </submittedName>
</protein>
<reference evidence="1" key="1">
    <citation type="submission" date="2020-08" db="EMBL/GenBank/DDBJ databases">
        <title>Multicomponent nature underlies the extraordinary mechanical properties of spider dragline silk.</title>
        <authorList>
            <person name="Kono N."/>
            <person name="Nakamura H."/>
            <person name="Mori M."/>
            <person name="Yoshida Y."/>
            <person name="Ohtoshi R."/>
            <person name="Malay A.D."/>
            <person name="Moran D.A.P."/>
            <person name="Tomita M."/>
            <person name="Numata K."/>
            <person name="Arakawa K."/>
        </authorList>
    </citation>
    <scope>NUCLEOTIDE SEQUENCE</scope>
</reference>
<dbReference type="EMBL" id="BMAW01090337">
    <property type="protein sequence ID" value="GFS44322.1"/>
    <property type="molecule type" value="Genomic_DNA"/>
</dbReference>
<comment type="caution">
    <text evidence="1">The sequence shown here is derived from an EMBL/GenBank/DDBJ whole genome shotgun (WGS) entry which is preliminary data.</text>
</comment>
<organism evidence="1 2">
    <name type="scientific">Nephila pilipes</name>
    <name type="common">Giant wood spider</name>
    <name type="synonym">Nephila maculata</name>
    <dbReference type="NCBI Taxonomy" id="299642"/>
    <lineage>
        <taxon>Eukaryota</taxon>
        <taxon>Metazoa</taxon>
        <taxon>Ecdysozoa</taxon>
        <taxon>Arthropoda</taxon>
        <taxon>Chelicerata</taxon>
        <taxon>Arachnida</taxon>
        <taxon>Araneae</taxon>
        <taxon>Araneomorphae</taxon>
        <taxon>Entelegynae</taxon>
        <taxon>Araneoidea</taxon>
        <taxon>Nephilidae</taxon>
        <taxon>Nephila</taxon>
    </lineage>
</organism>
<sequence length="101" mass="11249">MESQATNRSSCDSVVGAMSGTFSSLPFVDLAVNQQHFMMLKVIVRYRLCKAQVHFGKALFRAKVTLKEVFMKRSYSFGRNTNSFLEGKVASPQFKAGTSLT</sequence>
<evidence type="ECO:0000313" key="2">
    <source>
        <dbReference type="Proteomes" id="UP000887013"/>
    </source>
</evidence>
<dbReference type="AlphaFoldDB" id="A0A8X6IG24"/>